<dbReference type="Gene3D" id="3.40.47.10">
    <property type="match status" value="2"/>
</dbReference>
<dbReference type="Pfam" id="PF00108">
    <property type="entry name" value="Thiolase_N"/>
    <property type="match status" value="1"/>
</dbReference>
<comment type="similarity">
    <text evidence="1 6">Belongs to the thiolase-like superfamily. Thiolase family.</text>
</comment>
<dbReference type="InterPro" id="IPR002155">
    <property type="entry name" value="Thiolase"/>
</dbReference>
<dbReference type="EC" id="2.3.1.9" evidence="2"/>
<evidence type="ECO:0000256" key="6">
    <source>
        <dbReference type="RuleBase" id="RU003557"/>
    </source>
</evidence>
<dbReference type="RefSeq" id="WP_255971429.1">
    <property type="nucleotide sequence ID" value="NZ_JANFQF010000016.1"/>
</dbReference>
<dbReference type="InterPro" id="IPR020616">
    <property type="entry name" value="Thiolase_N"/>
</dbReference>
<evidence type="ECO:0000256" key="3">
    <source>
        <dbReference type="ARBA" id="ARBA00022679"/>
    </source>
</evidence>
<keyword evidence="4 6" id="KW-0012">Acyltransferase</keyword>
<dbReference type="PANTHER" id="PTHR18919">
    <property type="entry name" value="ACETYL-COA C-ACYLTRANSFERASE"/>
    <property type="match status" value="1"/>
</dbReference>
<reference evidence="9 10" key="1">
    <citation type="submission" date="2022-07" db="EMBL/GenBank/DDBJ databases">
        <title>Degradation activity of malathion, p-nitrophenol and potential low-temperature adaptation strategy of Rhodococcus sp. FXJ9.536.</title>
        <authorList>
            <person name="Huang J."/>
            <person name="Huang Y."/>
        </authorList>
    </citation>
    <scope>NUCLEOTIDE SEQUENCE [LARGE SCALE GENOMIC DNA]</scope>
    <source>
        <strain evidence="9 10">FXJ9.536</strain>
    </source>
</reference>
<dbReference type="Proteomes" id="UP001524501">
    <property type="component" value="Unassembled WGS sequence"/>
</dbReference>
<evidence type="ECO:0000256" key="1">
    <source>
        <dbReference type="ARBA" id="ARBA00010982"/>
    </source>
</evidence>
<protein>
    <recommendedName>
        <fullName evidence="5">Probable acetyl-CoA acetyltransferase</fullName>
        <ecNumber evidence="2">2.3.1.9</ecNumber>
    </recommendedName>
</protein>
<evidence type="ECO:0000259" key="7">
    <source>
        <dbReference type="Pfam" id="PF00108"/>
    </source>
</evidence>
<dbReference type="Pfam" id="PF02803">
    <property type="entry name" value="Thiolase_C"/>
    <property type="match status" value="1"/>
</dbReference>
<dbReference type="PANTHER" id="PTHR18919:SF107">
    <property type="entry name" value="ACETYL-COA ACETYLTRANSFERASE, CYTOSOLIC"/>
    <property type="match status" value="1"/>
</dbReference>
<dbReference type="EMBL" id="JANFQF010000016">
    <property type="protein sequence ID" value="MCQ4121162.1"/>
    <property type="molecule type" value="Genomic_DNA"/>
</dbReference>
<accession>A0ABT1QG38</accession>
<evidence type="ECO:0000313" key="10">
    <source>
        <dbReference type="Proteomes" id="UP001524501"/>
    </source>
</evidence>
<feature type="domain" description="Thiolase C-terminal" evidence="8">
    <location>
        <begin position="286"/>
        <end position="410"/>
    </location>
</feature>
<feature type="domain" description="Thiolase N-terminal" evidence="7">
    <location>
        <begin position="12"/>
        <end position="277"/>
    </location>
</feature>
<evidence type="ECO:0000256" key="4">
    <source>
        <dbReference type="ARBA" id="ARBA00023315"/>
    </source>
</evidence>
<gene>
    <name evidence="9" type="ORF">NOF53_18670</name>
</gene>
<dbReference type="PIRSF" id="PIRSF000429">
    <property type="entry name" value="Ac-CoA_Ac_transf"/>
    <property type="match status" value="1"/>
</dbReference>
<sequence length="411" mass="43598">MPENSSAQANDVVVCEPLRTPVGRYGGQFKDVPAADLGARVVSELLARTKVEPGSVDDVIFGQCYPNGEAPAIGRVVALDAGLPVTVPGQQLDRRCGSGLQAVLDAAMRVQTGVAELVIAGGVESMSRAEYYTESMRWGAKGAPAALHDRLARGRVTAGGRNYPVPGGMLETAENLRRKYDISRREQDDLAVSSHQRAVAAIESGKFGEEIVSVEVPGRKGDPQIVDRDEHPRADTTVESLARLRPIMGRSDPDATVTAGNASGQNDGAAACLVTTRTHAEQLGLRPLARLVTWAVAGVEPSEMGIGPVPSTERALKRAGLTLADIDLIELNEAFAAQALAVTREWKFAAQDFERTNVNGSGISLGHPVGATGVRILTTLLREMDRRGSRYGLETMCIGGGQGLTAIFERV</sequence>
<comment type="caution">
    <text evidence="9">The sequence shown here is derived from an EMBL/GenBank/DDBJ whole genome shotgun (WGS) entry which is preliminary data.</text>
</comment>
<dbReference type="InterPro" id="IPR016039">
    <property type="entry name" value="Thiolase-like"/>
</dbReference>
<dbReference type="InterPro" id="IPR020617">
    <property type="entry name" value="Thiolase_C"/>
</dbReference>
<name>A0ABT1QG38_9NOCA</name>
<keyword evidence="10" id="KW-1185">Reference proteome</keyword>
<dbReference type="SUPFAM" id="SSF53901">
    <property type="entry name" value="Thiolase-like"/>
    <property type="match status" value="2"/>
</dbReference>
<keyword evidence="3 6" id="KW-0808">Transferase</keyword>
<proteinExistence type="inferred from homology"/>
<dbReference type="CDD" id="cd00751">
    <property type="entry name" value="thiolase"/>
    <property type="match status" value="1"/>
</dbReference>
<evidence type="ECO:0000256" key="2">
    <source>
        <dbReference type="ARBA" id="ARBA00012705"/>
    </source>
</evidence>
<dbReference type="NCBIfam" id="TIGR01930">
    <property type="entry name" value="AcCoA-C-Actrans"/>
    <property type="match status" value="1"/>
</dbReference>
<evidence type="ECO:0000259" key="8">
    <source>
        <dbReference type="Pfam" id="PF02803"/>
    </source>
</evidence>
<dbReference type="NCBIfam" id="NF004853">
    <property type="entry name" value="PRK06205.1"/>
    <property type="match status" value="1"/>
</dbReference>
<organism evidence="9 10">
    <name type="scientific">Rhodococcus tibetensis</name>
    <dbReference type="NCBI Taxonomy" id="2965064"/>
    <lineage>
        <taxon>Bacteria</taxon>
        <taxon>Bacillati</taxon>
        <taxon>Actinomycetota</taxon>
        <taxon>Actinomycetes</taxon>
        <taxon>Mycobacteriales</taxon>
        <taxon>Nocardiaceae</taxon>
        <taxon>Rhodococcus</taxon>
    </lineage>
</organism>
<evidence type="ECO:0000256" key="5">
    <source>
        <dbReference type="ARBA" id="ARBA00040529"/>
    </source>
</evidence>
<evidence type="ECO:0000313" key="9">
    <source>
        <dbReference type="EMBL" id="MCQ4121162.1"/>
    </source>
</evidence>